<name>A0A9X8HJA3_PSEPU</name>
<sequence>MPTENLYSNTEQMFSVPRSLLEEACNGLRITQDRARKELRALLAQPADQHQGDPDRALKDALFACLAAGGDDREYGGVATAGDRQGWIRFTTVGAGAQHQGEPVAFYREFVDGREYCEKPFTNDWTPLYTHVDSGEVERLREQVETLRL</sequence>
<gene>
    <name evidence="1" type="ORF">EDF85_0590</name>
</gene>
<comment type="caution">
    <text evidence="1">The sequence shown here is derived from an EMBL/GenBank/DDBJ whole genome shotgun (WGS) entry which is preliminary data.</text>
</comment>
<proteinExistence type="predicted"/>
<organism evidence="1 2">
    <name type="scientific">Pseudomonas putida</name>
    <name type="common">Arthrobacter siderocapsulatus</name>
    <dbReference type="NCBI Taxonomy" id="303"/>
    <lineage>
        <taxon>Bacteria</taxon>
        <taxon>Pseudomonadati</taxon>
        <taxon>Pseudomonadota</taxon>
        <taxon>Gammaproteobacteria</taxon>
        <taxon>Pseudomonadales</taxon>
        <taxon>Pseudomonadaceae</taxon>
        <taxon>Pseudomonas</taxon>
    </lineage>
</organism>
<dbReference type="EMBL" id="RJUR01000011">
    <property type="protein sequence ID" value="ROQ52849.1"/>
    <property type="molecule type" value="Genomic_DNA"/>
</dbReference>
<evidence type="ECO:0000313" key="2">
    <source>
        <dbReference type="Proteomes" id="UP000269115"/>
    </source>
</evidence>
<accession>A0A9X8HJA3</accession>
<dbReference type="AlphaFoldDB" id="A0A9X8HJA3"/>
<reference evidence="1 2" key="1">
    <citation type="submission" date="2018-11" db="EMBL/GenBank/DDBJ databases">
        <title>Genomic analyses of the natural microbiome of Caenorhabditis elegans.</title>
        <authorList>
            <person name="Samuel B."/>
        </authorList>
    </citation>
    <scope>NUCLEOTIDE SEQUENCE [LARGE SCALE GENOMIC DNA]</scope>
    <source>
        <strain evidence="1 2">BIGb0473</strain>
    </source>
</reference>
<evidence type="ECO:0000313" key="1">
    <source>
        <dbReference type="EMBL" id="ROQ52849.1"/>
    </source>
</evidence>
<protein>
    <submittedName>
        <fullName evidence="1">Uncharacterized protein</fullName>
    </submittedName>
</protein>
<dbReference type="Proteomes" id="UP000269115">
    <property type="component" value="Unassembled WGS sequence"/>
</dbReference>
<dbReference type="RefSeq" id="WP_078479626.1">
    <property type="nucleotide sequence ID" value="NZ_RJUR01000011.1"/>
</dbReference>